<keyword evidence="3" id="KW-1185">Reference proteome</keyword>
<evidence type="ECO:0000313" key="2">
    <source>
        <dbReference type="EMBL" id="OAG02371.1"/>
    </source>
</evidence>
<organism evidence="2 3">
    <name type="scientific">Paraphaeosphaeria sporulosa</name>
    <dbReference type="NCBI Taxonomy" id="1460663"/>
    <lineage>
        <taxon>Eukaryota</taxon>
        <taxon>Fungi</taxon>
        <taxon>Dikarya</taxon>
        <taxon>Ascomycota</taxon>
        <taxon>Pezizomycotina</taxon>
        <taxon>Dothideomycetes</taxon>
        <taxon>Pleosporomycetidae</taxon>
        <taxon>Pleosporales</taxon>
        <taxon>Massarineae</taxon>
        <taxon>Didymosphaeriaceae</taxon>
        <taxon>Paraphaeosphaeria</taxon>
    </lineage>
</organism>
<evidence type="ECO:0000256" key="1">
    <source>
        <dbReference type="SAM" id="MobiDB-lite"/>
    </source>
</evidence>
<protein>
    <submittedName>
        <fullName evidence="2">Uncharacterized protein</fullName>
    </submittedName>
</protein>
<feature type="compositionally biased region" description="Low complexity" evidence="1">
    <location>
        <begin position="397"/>
        <end position="411"/>
    </location>
</feature>
<feature type="region of interest" description="Disordered" evidence="1">
    <location>
        <begin position="450"/>
        <end position="486"/>
    </location>
</feature>
<dbReference type="RefSeq" id="XP_018032736.1">
    <property type="nucleotide sequence ID" value="XM_018180407.1"/>
</dbReference>
<dbReference type="GeneID" id="28763893"/>
<sequence>MRIEQSQMPDRITGPHRKCHRVPPLFSYAGPIQRSGDGESQVEAVTNEGCRATQTGDSGCGGTASSGLGRDGALVEAAAGPSEGLPCMFWRAGATATLLTSLEQPNNGRQEHPGVSRNPARRGHRDNGQGFPGSEGWARGEAWPQCNEETQRWGLKPSWRGAKTPDGVRCLHLVLQRQSQRRQPRLVQVAIQSSWRGKETPRACPPPFRRHVVACGRFGMLSRSRGRAVVIVRGIWRHAPLAGYNALVCKGRFAQKHAGWIWDLPDGNCGGGRVDATGLTAPARWMAQAPGLGCPHGELLEDMTDCQAVRLLLCNAGERRTGAPAAVALQRTAWPRGRAALEQRDPVARVVGSVSAGAQLGRSRLLWSSGCSEVVSASVAVGRREDPMAVPDVPHTAASGPSPSRSRSLAGGDRRQNKGPPRHEGDGAFWILQRTTMRRIGRQRGIREPRRDWPARTHPCAHHAPLEPRVPTPASAHHTPRVSPLSRHISGQRPALCHCCCSVCRAWAVPSLHRHVSVSLPLPSALCLPQPPDLDQTGRSVTTGLRRGAERLAGARRLREPLHESICLGSAALPCCFGGAWHRCRSPASNAI</sequence>
<feature type="region of interest" description="Disordered" evidence="1">
    <location>
        <begin position="386"/>
        <end position="428"/>
    </location>
</feature>
<evidence type="ECO:0000313" key="3">
    <source>
        <dbReference type="Proteomes" id="UP000077069"/>
    </source>
</evidence>
<feature type="compositionally biased region" description="Basic and acidic residues" evidence="1">
    <location>
        <begin position="412"/>
        <end position="426"/>
    </location>
</feature>
<dbReference type="InParanoid" id="A0A177C5E2"/>
<proteinExistence type="predicted"/>
<reference evidence="2 3" key="1">
    <citation type="submission" date="2016-05" db="EMBL/GenBank/DDBJ databases">
        <title>Comparative analysis of secretome profiles of manganese(II)-oxidizing ascomycete fungi.</title>
        <authorList>
            <consortium name="DOE Joint Genome Institute"/>
            <person name="Zeiner C.A."/>
            <person name="Purvine S.O."/>
            <person name="Zink E.M."/>
            <person name="Wu S."/>
            <person name="Pasa-Tolic L."/>
            <person name="Chaput D.L."/>
            <person name="Haridas S."/>
            <person name="Grigoriev I.V."/>
            <person name="Santelli C.M."/>
            <person name="Hansel C.M."/>
        </authorList>
    </citation>
    <scope>NUCLEOTIDE SEQUENCE [LARGE SCALE GENOMIC DNA]</scope>
    <source>
        <strain evidence="2 3">AP3s5-JAC2a</strain>
    </source>
</reference>
<feature type="region of interest" description="Disordered" evidence="1">
    <location>
        <begin position="102"/>
        <end position="140"/>
    </location>
</feature>
<feature type="region of interest" description="Disordered" evidence="1">
    <location>
        <begin position="1"/>
        <end position="21"/>
    </location>
</feature>
<gene>
    <name evidence="2" type="ORF">CC84DRAFT_1179288</name>
</gene>
<accession>A0A177C5E2</accession>
<dbReference type="OrthoDB" id="10675584at2759"/>
<dbReference type="AlphaFoldDB" id="A0A177C5E2"/>
<name>A0A177C5E2_9PLEO</name>
<dbReference type="EMBL" id="KV441556">
    <property type="protein sequence ID" value="OAG02371.1"/>
    <property type="molecule type" value="Genomic_DNA"/>
</dbReference>
<dbReference type="Proteomes" id="UP000077069">
    <property type="component" value="Unassembled WGS sequence"/>
</dbReference>